<evidence type="ECO:0000313" key="4">
    <source>
        <dbReference type="Proteomes" id="UP000215902"/>
    </source>
</evidence>
<evidence type="ECO:0000256" key="1">
    <source>
        <dbReference type="SAM" id="MobiDB-lite"/>
    </source>
</evidence>
<sequence>MKRRKSKQNRIHPSFAETDSRVEDEFSCDFNAVSTSTGDKNSTTDFDYHRNPIKVRIQESNQTCTAELRLLCTIDSTRSDSASRNTSINQEFAADRSTKKLKVRLALPNTQPPPIPLPIIISNYRSERAPQLHHSQFAIATETRSESAPTHHRSVSKNQAAPVSTEHDVDSQRSFGARQHPQALEQMPLRQTVESRQNQPSIATGSQSLFFRLRCSLENQISPLCSVRLRPSNESAMSKNIATSAQSEAHSKPVEKEAQKTKEPKYWLGHWGTEASGNNELVNRVILSQNKSASGSSCATEWETLEVEWISVLKDEEQTALSSTLVVNHQVQHPKNNRESVRADSWTLIQEQVNDHYLQAQQHLHTFNSDFQEEMVEATDVHEPVPMMALLTKPEQLIVQQTTITEYEATVSLFEEFSTTETRNESVKKVDELQTTKGSKVSSPDCGSAEFTDAATTMLQPDELRKITPNVILSHQVEQQINIIQSIPELYSNLISEHVDENYILLEQSLVPLKTQQ</sequence>
<feature type="compositionally biased region" description="Basic and acidic residues" evidence="1">
    <location>
        <begin position="249"/>
        <end position="262"/>
    </location>
</feature>
<comment type="caution">
    <text evidence="3">The sequence shown here is derived from an EMBL/GenBank/DDBJ whole genome shotgun (WGS) entry which is preliminary data.</text>
</comment>
<organism evidence="3 4">
    <name type="scientific">Macrostomum lignano</name>
    <dbReference type="NCBI Taxonomy" id="282301"/>
    <lineage>
        <taxon>Eukaryota</taxon>
        <taxon>Metazoa</taxon>
        <taxon>Spiralia</taxon>
        <taxon>Lophotrochozoa</taxon>
        <taxon>Platyhelminthes</taxon>
        <taxon>Rhabditophora</taxon>
        <taxon>Macrostomorpha</taxon>
        <taxon>Macrostomida</taxon>
        <taxon>Macrostomidae</taxon>
        <taxon>Macrostomum</taxon>
    </lineage>
</organism>
<protein>
    <submittedName>
        <fullName evidence="3">Uncharacterized protein</fullName>
    </submittedName>
</protein>
<feature type="region of interest" description="Disordered" evidence="1">
    <location>
        <begin position="240"/>
        <end position="262"/>
    </location>
</feature>
<feature type="region of interest" description="Disordered" evidence="1">
    <location>
        <begin position="428"/>
        <end position="447"/>
    </location>
</feature>
<gene>
    <name evidence="2" type="ORF">BOX15_Mlig022173g2</name>
    <name evidence="3" type="ORF">BOX15_Mlig022173g3</name>
</gene>
<accession>A0A267FTE7</accession>
<proteinExistence type="predicted"/>
<dbReference type="EMBL" id="NIVC01003104">
    <property type="protein sequence ID" value="PAA53306.1"/>
    <property type="molecule type" value="Genomic_DNA"/>
</dbReference>
<evidence type="ECO:0000313" key="3">
    <source>
        <dbReference type="EMBL" id="PAA77023.1"/>
    </source>
</evidence>
<feature type="region of interest" description="Disordered" evidence="1">
    <location>
        <begin position="143"/>
        <end position="175"/>
    </location>
</feature>
<evidence type="ECO:0000313" key="2">
    <source>
        <dbReference type="EMBL" id="PAA53306.1"/>
    </source>
</evidence>
<dbReference type="EMBL" id="NIVC01000770">
    <property type="protein sequence ID" value="PAA77023.1"/>
    <property type="molecule type" value="Genomic_DNA"/>
</dbReference>
<keyword evidence="4" id="KW-1185">Reference proteome</keyword>
<dbReference type="AlphaFoldDB" id="A0A267FTE7"/>
<reference evidence="3 4" key="1">
    <citation type="submission" date="2017-06" db="EMBL/GenBank/DDBJ databases">
        <title>A platform for efficient transgenesis in Macrostomum lignano, a flatworm model organism for stem cell research.</title>
        <authorList>
            <person name="Berezikov E."/>
        </authorList>
    </citation>
    <scope>NUCLEOTIDE SEQUENCE [LARGE SCALE GENOMIC DNA]</scope>
    <source>
        <strain evidence="3">DV1</strain>
        <tissue evidence="3">Whole organism</tissue>
    </source>
</reference>
<name>A0A267FTE7_9PLAT</name>
<feature type="non-terminal residue" evidence="3">
    <location>
        <position position="517"/>
    </location>
</feature>
<dbReference type="Proteomes" id="UP000215902">
    <property type="component" value="Unassembled WGS sequence"/>
</dbReference>